<proteinExistence type="predicted"/>
<gene>
    <name evidence="3" type="ORF">Cgig2_018965</name>
</gene>
<dbReference type="PANTHER" id="PTHR46250">
    <property type="entry name" value="MYB/SANT-LIKE DNA-BINDING DOMAIN PROTEIN-RELATED"/>
    <property type="match status" value="1"/>
</dbReference>
<dbReference type="Pfam" id="PF12776">
    <property type="entry name" value="Myb_DNA-bind_3"/>
    <property type="match status" value="1"/>
</dbReference>
<dbReference type="OrthoDB" id="1746344at2759"/>
<evidence type="ECO:0000259" key="2">
    <source>
        <dbReference type="Pfam" id="PF12776"/>
    </source>
</evidence>
<name>A0A9Q1K2D5_9CARY</name>
<dbReference type="InterPro" id="IPR024752">
    <property type="entry name" value="Myb/SANT-like_dom"/>
</dbReference>
<feature type="region of interest" description="Disordered" evidence="1">
    <location>
        <begin position="133"/>
        <end position="178"/>
    </location>
</feature>
<reference evidence="3" key="1">
    <citation type="submission" date="2022-04" db="EMBL/GenBank/DDBJ databases">
        <title>Carnegiea gigantea Genome sequencing and assembly v2.</title>
        <authorList>
            <person name="Copetti D."/>
            <person name="Sanderson M.J."/>
            <person name="Burquez A."/>
            <person name="Wojciechowski M.F."/>
        </authorList>
    </citation>
    <scope>NUCLEOTIDE SEQUENCE</scope>
    <source>
        <strain evidence="3">SGP5-SGP5p</strain>
        <tissue evidence="3">Aerial part</tissue>
    </source>
</reference>
<protein>
    <recommendedName>
        <fullName evidence="2">Myb/SANT-like domain-containing protein</fullName>
    </recommendedName>
</protein>
<evidence type="ECO:0000256" key="1">
    <source>
        <dbReference type="SAM" id="MobiDB-lite"/>
    </source>
</evidence>
<evidence type="ECO:0000313" key="4">
    <source>
        <dbReference type="Proteomes" id="UP001153076"/>
    </source>
</evidence>
<sequence length="254" mass="28975">MDFVVVLMLTDSPKDCGPRINKRKWKEEEDDALIEALKDLRNLRPDCPNQIKKLSHMCRHFKGIHNVVHDMVVGSCTSGFGWDPETKSVVAEKEVWKAYEKSHPRANDWRCKLCPYYENLYIIFGKDLASRKDAQGPEEMEDEVNEEGENEVSSKKDVPESLSTQEPSGVEGSSGKSENLGKWVRASDNLVKRLSEVASVLEREIRLLVVTSVELSALMSEKRSKLNEEFANLVLTIIERHRAARKIAFELESR</sequence>
<comment type="caution">
    <text evidence="3">The sequence shown here is derived from an EMBL/GenBank/DDBJ whole genome shotgun (WGS) entry which is preliminary data.</text>
</comment>
<dbReference type="AlphaFoldDB" id="A0A9Q1K2D5"/>
<feature type="compositionally biased region" description="Acidic residues" evidence="1">
    <location>
        <begin position="136"/>
        <end position="150"/>
    </location>
</feature>
<evidence type="ECO:0000313" key="3">
    <source>
        <dbReference type="EMBL" id="KAJ8435137.1"/>
    </source>
</evidence>
<dbReference type="PANTHER" id="PTHR46250:SF15">
    <property type="entry name" value="OS01G0523800 PROTEIN"/>
    <property type="match status" value="1"/>
</dbReference>
<accession>A0A9Q1K2D5</accession>
<organism evidence="3 4">
    <name type="scientific">Carnegiea gigantea</name>
    <dbReference type="NCBI Taxonomy" id="171969"/>
    <lineage>
        <taxon>Eukaryota</taxon>
        <taxon>Viridiplantae</taxon>
        <taxon>Streptophyta</taxon>
        <taxon>Embryophyta</taxon>
        <taxon>Tracheophyta</taxon>
        <taxon>Spermatophyta</taxon>
        <taxon>Magnoliopsida</taxon>
        <taxon>eudicotyledons</taxon>
        <taxon>Gunneridae</taxon>
        <taxon>Pentapetalae</taxon>
        <taxon>Caryophyllales</taxon>
        <taxon>Cactineae</taxon>
        <taxon>Cactaceae</taxon>
        <taxon>Cactoideae</taxon>
        <taxon>Echinocereeae</taxon>
        <taxon>Carnegiea</taxon>
    </lineage>
</organism>
<feature type="domain" description="Myb/SANT-like" evidence="2">
    <location>
        <begin position="15"/>
        <end position="99"/>
    </location>
</feature>
<dbReference type="Proteomes" id="UP001153076">
    <property type="component" value="Unassembled WGS sequence"/>
</dbReference>
<dbReference type="EMBL" id="JAKOGI010000430">
    <property type="protein sequence ID" value="KAJ8435137.1"/>
    <property type="molecule type" value="Genomic_DNA"/>
</dbReference>
<keyword evidence="4" id="KW-1185">Reference proteome</keyword>